<organism evidence="8 9">
    <name type="scientific">Diploscapter pachys</name>
    <dbReference type="NCBI Taxonomy" id="2018661"/>
    <lineage>
        <taxon>Eukaryota</taxon>
        <taxon>Metazoa</taxon>
        <taxon>Ecdysozoa</taxon>
        <taxon>Nematoda</taxon>
        <taxon>Chromadorea</taxon>
        <taxon>Rhabditida</taxon>
        <taxon>Rhabditina</taxon>
        <taxon>Rhabditomorpha</taxon>
        <taxon>Rhabditoidea</taxon>
        <taxon>Rhabditidae</taxon>
        <taxon>Diploscapter</taxon>
    </lineage>
</organism>
<dbReference type="GO" id="GO:0016740">
    <property type="term" value="F:transferase activity"/>
    <property type="evidence" value="ECO:0007669"/>
    <property type="project" value="UniProtKB-KW"/>
</dbReference>
<keyword evidence="5" id="KW-0067">ATP-binding</keyword>
<comment type="caution">
    <text evidence="8">The sequence shown here is derived from an EMBL/GenBank/DDBJ whole genome shotgun (WGS) entry which is preliminary data.</text>
</comment>
<evidence type="ECO:0000256" key="4">
    <source>
        <dbReference type="ARBA" id="ARBA00022741"/>
    </source>
</evidence>
<comment type="pathway">
    <text evidence="1">Cofactor biosynthesis; ubiquinone biosynthesis.</text>
</comment>
<evidence type="ECO:0000256" key="1">
    <source>
        <dbReference type="ARBA" id="ARBA00004749"/>
    </source>
</evidence>
<evidence type="ECO:0000313" key="8">
    <source>
        <dbReference type="EMBL" id="PAV81907.1"/>
    </source>
</evidence>
<keyword evidence="4" id="KW-0547">Nucleotide-binding</keyword>
<dbReference type="GO" id="GO:0006744">
    <property type="term" value="P:ubiquinone biosynthetic process"/>
    <property type="evidence" value="ECO:0007669"/>
    <property type="project" value="TreeGrafter"/>
</dbReference>
<evidence type="ECO:0000256" key="3">
    <source>
        <dbReference type="ARBA" id="ARBA00022679"/>
    </source>
</evidence>
<dbReference type="EMBL" id="LIAE01007106">
    <property type="protein sequence ID" value="PAV81907.1"/>
    <property type="molecule type" value="Genomic_DNA"/>
</dbReference>
<evidence type="ECO:0000259" key="7">
    <source>
        <dbReference type="Pfam" id="PF03109"/>
    </source>
</evidence>
<evidence type="ECO:0000313" key="9">
    <source>
        <dbReference type="Proteomes" id="UP000218231"/>
    </source>
</evidence>
<keyword evidence="3" id="KW-0808">Transferase</keyword>
<reference evidence="8 9" key="1">
    <citation type="journal article" date="2017" name="Curr. Biol.">
        <title>Genome architecture and evolution of a unichromosomal asexual nematode.</title>
        <authorList>
            <person name="Fradin H."/>
            <person name="Zegar C."/>
            <person name="Gutwein M."/>
            <person name="Lucas J."/>
            <person name="Kovtun M."/>
            <person name="Corcoran D."/>
            <person name="Baugh L.R."/>
            <person name="Kiontke K."/>
            <person name="Gunsalus K."/>
            <person name="Fitch D.H."/>
            <person name="Piano F."/>
        </authorList>
    </citation>
    <scope>NUCLEOTIDE SEQUENCE [LARGE SCALE GENOMIC DNA]</scope>
    <source>
        <strain evidence="8">PF1309</strain>
    </source>
</reference>
<dbReference type="InterPro" id="IPR051409">
    <property type="entry name" value="Atypical_kinase_ADCK"/>
</dbReference>
<dbReference type="PANTHER" id="PTHR43851:SF3">
    <property type="entry name" value="COENZYME Q8"/>
    <property type="match status" value="1"/>
</dbReference>
<keyword evidence="9" id="KW-1185">Reference proteome</keyword>
<dbReference type="InterPro" id="IPR034646">
    <property type="entry name" value="ADCK3_dom"/>
</dbReference>
<comment type="similarity">
    <text evidence="2">Belongs to the protein kinase superfamily. ADCK protein kinase family.</text>
</comment>
<dbReference type="CDD" id="cd13970">
    <property type="entry name" value="ABC1_ADCK3"/>
    <property type="match status" value="1"/>
</dbReference>
<dbReference type="Proteomes" id="UP000218231">
    <property type="component" value="Unassembled WGS sequence"/>
</dbReference>
<evidence type="ECO:0000256" key="2">
    <source>
        <dbReference type="ARBA" id="ARBA00009670"/>
    </source>
</evidence>
<dbReference type="PANTHER" id="PTHR43851">
    <property type="match status" value="1"/>
</dbReference>
<evidence type="ECO:0000256" key="5">
    <source>
        <dbReference type="ARBA" id="ARBA00022840"/>
    </source>
</evidence>
<dbReference type="Pfam" id="PF03109">
    <property type="entry name" value="ABC1"/>
    <property type="match status" value="1"/>
</dbReference>
<sequence>MNKKLRRRIINVKVIDEVNLGKLLKKTGRRPEEVKGRERGRAEEVKQPHSQHETEREIDKLNETQSYECADGEGDNAQTCCCSTTKGVTLRDVVEMAKKPPTSALQWCQKEIGPILEGFTLLVKSQQGFEGRKFTKNFARNATQKFNDIKEQGPMAAASSFASQMPSPEVPNVVREALGRSKTVAAGIQTFASLAAQGKYPGNAGYTINEKGEKIYTATSQREQFMSPEAVAKNITILAEFLMNTAQSTSQNIWNPMQFGDRSMTEKNKVRQKVASTSAEDESGVQQMPLPNTGLTKEEADYLARTSEEIGDKGARQLIYGQSPTVLYRPTIPKDYDLNINEEDIVKPIEGGRESSVPASRIARLYNFGNLAIKMAGGAAAEVTRRSLKMSDEGTNPFLSKANADRIVRTLCRVRGAALKIGQMLSIQDSSMVPQPVLEIFERVRQSADFMPTDQVYNQMEESFGSDWRERHFAEFDARPFAAASIGQVHKGVLKDGRKVAIKVQYPGVAKGIDSDIDNLISIMSLGGIFPKGMFLEPFIKVARRELKMECDYEREARAMRKFRELLKDSKDFYVPEVIDSLSSHNVLTCEFCVGKPLDKCVEELQAVRDYISTKFIQLCLNEIFVWRFMQTDPNWSNFFFGKNPRTGDPCIVLLDFGATRSYSKKFVDQYMKIIKAAYDGDKEKIIHYSREIGFLTGYESEIMEKAHLESVMIMGETLASDKPYDFAKTDMTTRIQQLVPVMLEHRLKAPPEEIYSLHRKLSGCYLLAAKLKATVSCGGMFSQIYSQYVFGEDGKDIEIDEVHNATTNDESGNAHQGVIHS</sequence>
<dbReference type="OrthoDB" id="201153at2759"/>
<proteinExistence type="inferred from homology"/>
<dbReference type="InterPro" id="IPR011009">
    <property type="entry name" value="Kinase-like_dom_sf"/>
</dbReference>
<dbReference type="STRING" id="2018661.A0A2A2L792"/>
<dbReference type="AlphaFoldDB" id="A0A2A2L792"/>
<dbReference type="SUPFAM" id="SSF56112">
    <property type="entry name" value="Protein kinase-like (PK-like)"/>
    <property type="match status" value="1"/>
</dbReference>
<protein>
    <recommendedName>
        <fullName evidence="7">ABC1 atypical kinase-like domain-containing protein</fullName>
    </recommendedName>
</protein>
<evidence type="ECO:0000256" key="6">
    <source>
        <dbReference type="SAM" id="MobiDB-lite"/>
    </source>
</evidence>
<gene>
    <name evidence="8" type="ORF">WR25_17321</name>
</gene>
<accession>A0A2A2L792</accession>
<dbReference type="InterPro" id="IPR004147">
    <property type="entry name" value="ABC1_dom"/>
</dbReference>
<feature type="region of interest" description="Disordered" evidence="6">
    <location>
        <begin position="29"/>
        <end position="58"/>
    </location>
</feature>
<name>A0A2A2L792_9BILA</name>
<dbReference type="GO" id="GO:0005524">
    <property type="term" value="F:ATP binding"/>
    <property type="evidence" value="ECO:0007669"/>
    <property type="project" value="UniProtKB-KW"/>
</dbReference>
<feature type="domain" description="ABC1 atypical kinase-like" evidence="7">
    <location>
        <begin position="444"/>
        <end position="689"/>
    </location>
</feature>